<gene>
    <name evidence="1" type="ORF">OL234_03155</name>
</gene>
<proteinExistence type="predicted"/>
<dbReference type="CDD" id="cd07505">
    <property type="entry name" value="HAD_BPGM-like"/>
    <property type="match status" value="1"/>
</dbReference>
<dbReference type="InterPro" id="IPR023198">
    <property type="entry name" value="PGP-like_dom2"/>
</dbReference>
<dbReference type="InterPro" id="IPR023214">
    <property type="entry name" value="HAD_sf"/>
</dbReference>
<dbReference type="PANTHER" id="PTHR18901:SF38">
    <property type="entry name" value="PSEUDOURIDINE-5'-PHOSPHATASE"/>
    <property type="match status" value="1"/>
</dbReference>
<dbReference type="SFLD" id="SFLDG01135">
    <property type="entry name" value="C1.5.6:_HAD__Beta-PGM__Phospha"/>
    <property type="match status" value="1"/>
</dbReference>
<dbReference type="EMBL" id="CP110232">
    <property type="protein sequence ID" value="WEG73923.1"/>
    <property type="molecule type" value="Genomic_DNA"/>
</dbReference>
<dbReference type="SFLD" id="SFLDG01129">
    <property type="entry name" value="C1.5:_HAD__Beta-PGM__Phosphata"/>
    <property type="match status" value="1"/>
</dbReference>
<sequence length="219" mass="24439">MALKGLIFDMDGLLLDTEKLYCKANLTIAPKYGITTYDESYYMKYVGTSDEELYEAYYQDFAEFGRENIEGFIKEAHEEVKALFLAGKAELKPGAIELLDYLKEQEIPCVVASSNLRSFITILLDKAGITSYFSGVISGEDVKRAKPDPEIVEKAASMLQLAPKDCLMLEDSFNGVIASSEAGVPVIMIPDLLQPTPEIKERTLEVFPSLYDVKNYLAE</sequence>
<dbReference type="AlphaFoldDB" id="A0AAF0CVT5"/>
<dbReference type="KEGG" id="vie:OL234_03155"/>
<dbReference type="Gene3D" id="1.10.150.240">
    <property type="entry name" value="Putative phosphatase, domain 2"/>
    <property type="match status" value="1"/>
</dbReference>
<organism evidence="1 2">
    <name type="scientific">Vagococcus intermedius</name>
    <dbReference type="NCBI Taxonomy" id="2991418"/>
    <lineage>
        <taxon>Bacteria</taxon>
        <taxon>Bacillati</taxon>
        <taxon>Bacillota</taxon>
        <taxon>Bacilli</taxon>
        <taxon>Lactobacillales</taxon>
        <taxon>Enterococcaceae</taxon>
        <taxon>Vagococcus</taxon>
    </lineage>
</organism>
<dbReference type="NCBIfam" id="TIGR01509">
    <property type="entry name" value="HAD-SF-IA-v3"/>
    <property type="match status" value="1"/>
</dbReference>
<reference evidence="1" key="1">
    <citation type="submission" date="2022-10" db="EMBL/GenBank/DDBJ databases">
        <title>Vagococcus sp. isolated from poultry meat.</title>
        <authorList>
            <person name="Johansson P."/>
            <person name="Bjorkroth J."/>
        </authorList>
    </citation>
    <scope>NUCLEOTIDE SEQUENCE</scope>
    <source>
        <strain evidence="1">STAA11</strain>
    </source>
</reference>
<dbReference type="PANTHER" id="PTHR18901">
    <property type="entry name" value="2-DEOXYGLUCOSE-6-PHOSPHATE PHOSPHATASE 2"/>
    <property type="match status" value="1"/>
</dbReference>
<dbReference type="PRINTS" id="PR00413">
    <property type="entry name" value="HADHALOGNASE"/>
</dbReference>
<dbReference type="Proteomes" id="UP001179647">
    <property type="component" value="Chromosome"/>
</dbReference>
<dbReference type="Pfam" id="PF13419">
    <property type="entry name" value="HAD_2"/>
    <property type="match status" value="1"/>
</dbReference>
<keyword evidence="2" id="KW-1185">Reference proteome</keyword>
<dbReference type="Gene3D" id="3.40.50.1000">
    <property type="entry name" value="HAD superfamily/HAD-like"/>
    <property type="match status" value="1"/>
</dbReference>
<dbReference type="InterPro" id="IPR036412">
    <property type="entry name" value="HAD-like_sf"/>
</dbReference>
<dbReference type="InterPro" id="IPR006439">
    <property type="entry name" value="HAD-SF_hydro_IA"/>
</dbReference>
<dbReference type="SUPFAM" id="SSF56784">
    <property type="entry name" value="HAD-like"/>
    <property type="match status" value="1"/>
</dbReference>
<dbReference type="InterPro" id="IPR041492">
    <property type="entry name" value="HAD_2"/>
</dbReference>
<name>A0AAF0CVT5_9ENTE</name>
<accession>A0AAF0CVT5</accession>
<dbReference type="SFLD" id="SFLDS00003">
    <property type="entry name" value="Haloacid_Dehalogenase"/>
    <property type="match status" value="1"/>
</dbReference>
<evidence type="ECO:0000313" key="1">
    <source>
        <dbReference type="EMBL" id="WEG73923.1"/>
    </source>
</evidence>
<evidence type="ECO:0000313" key="2">
    <source>
        <dbReference type="Proteomes" id="UP001179647"/>
    </source>
</evidence>
<protein>
    <submittedName>
        <fullName evidence="1">HAD family phosphatase</fullName>
    </submittedName>
</protein>
<dbReference type="RefSeq" id="WP_275469723.1">
    <property type="nucleotide sequence ID" value="NZ_CP110232.1"/>
</dbReference>